<sequence>MHACWIEWRTDLVQTQALLALAGVEDVAADPHEAFDEACKSGSPHRQDAEERRQQIAELVAAAGA</sequence>
<comment type="caution">
    <text evidence="1">The sequence shown here is derived from an EMBL/GenBank/DDBJ whole genome shotgun (WGS) entry which is preliminary data.</text>
</comment>
<evidence type="ECO:0000313" key="2">
    <source>
        <dbReference type="Proteomes" id="UP001500902"/>
    </source>
</evidence>
<keyword evidence="2" id="KW-1185">Reference proteome</keyword>
<dbReference type="Proteomes" id="UP001500902">
    <property type="component" value="Unassembled WGS sequence"/>
</dbReference>
<proteinExistence type="predicted"/>
<organism evidence="1 2">
    <name type="scientific">Nonomuraea antimicrobica</name>
    <dbReference type="NCBI Taxonomy" id="561173"/>
    <lineage>
        <taxon>Bacteria</taxon>
        <taxon>Bacillati</taxon>
        <taxon>Actinomycetota</taxon>
        <taxon>Actinomycetes</taxon>
        <taxon>Streptosporangiales</taxon>
        <taxon>Streptosporangiaceae</taxon>
        <taxon>Nonomuraea</taxon>
    </lineage>
</organism>
<gene>
    <name evidence="1" type="ORF">GCM10022224_103430</name>
</gene>
<dbReference type="EMBL" id="BAAAZP010000246">
    <property type="protein sequence ID" value="GAA3720729.1"/>
    <property type="molecule type" value="Genomic_DNA"/>
</dbReference>
<name>A0ABP7EKW5_9ACTN</name>
<protein>
    <submittedName>
        <fullName evidence="1">Uncharacterized protein</fullName>
    </submittedName>
</protein>
<accession>A0ABP7EKW5</accession>
<evidence type="ECO:0000313" key="1">
    <source>
        <dbReference type="EMBL" id="GAA3720729.1"/>
    </source>
</evidence>
<reference evidence="2" key="1">
    <citation type="journal article" date="2019" name="Int. J. Syst. Evol. Microbiol.">
        <title>The Global Catalogue of Microorganisms (GCM) 10K type strain sequencing project: providing services to taxonomists for standard genome sequencing and annotation.</title>
        <authorList>
            <consortium name="The Broad Institute Genomics Platform"/>
            <consortium name="The Broad Institute Genome Sequencing Center for Infectious Disease"/>
            <person name="Wu L."/>
            <person name="Ma J."/>
        </authorList>
    </citation>
    <scope>NUCLEOTIDE SEQUENCE [LARGE SCALE GENOMIC DNA]</scope>
    <source>
        <strain evidence="2">JCM 16904</strain>
    </source>
</reference>
<dbReference type="RefSeq" id="WP_344897514.1">
    <property type="nucleotide sequence ID" value="NZ_BAAAZP010000246.1"/>
</dbReference>